<keyword evidence="6" id="KW-1185">Reference proteome</keyword>
<proteinExistence type="predicted"/>
<feature type="coiled-coil region" evidence="4">
    <location>
        <begin position="150"/>
        <end position="177"/>
    </location>
</feature>
<dbReference type="PANTHER" id="PTHR24198">
    <property type="entry name" value="ANKYRIN REPEAT AND PROTEIN KINASE DOMAIN-CONTAINING PROTEIN"/>
    <property type="match status" value="1"/>
</dbReference>
<dbReference type="SMART" id="SM00248">
    <property type="entry name" value="ANK"/>
    <property type="match status" value="7"/>
</dbReference>
<dbReference type="EMBL" id="JAPFFF010000053">
    <property type="protein sequence ID" value="KAK8839054.1"/>
    <property type="molecule type" value="Genomic_DNA"/>
</dbReference>
<dbReference type="PROSITE" id="PS50297">
    <property type="entry name" value="ANK_REP_REGION"/>
    <property type="match status" value="1"/>
</dbReference>
<feature type="repeat" description="ANK" evidence="3">
    <location>
        <begin position="495"/>
        <end position="519"/>
    </location>
</feature>
<keyword evidence="1" id="KW-0677">Repeat</keyword>
<sequence length="709" mass="84542">MTKKIQQYFDLMREVEENLLTYIEKCNEDNDDIINYLEEQKIKESKHKFKSFLHLIAQLSNNYHRTGSLYNKIDHIISHFKDSIQKYFINSEIFHIFQNNKRILLFLIQQKILTINQSIFDIFNQTKFIERYYLEYFFPEIESFLQEPLKTTLKKKVKELNENNLELFNEKRNQGENDHILCLYIRNDQVIDFITYLEKNNISPSSEITESIYETNPLLLKYNITEEKFPYIYRYNSKTLIEYSAFFGSQQILVYLVRRGVKMTSSIWPYIIHGKNSELIHYLEENKVYTLEKSYQYLIVESIKCHHNEIADYLLMNVSHKEHIYKKYLLKKRLKYYNYNLKKLKIQNIIHLSLKSDLFYFLCKYDYYLVVQFLLTIPELNVNQQYKIFKPHMEQDEIVLSIDIKNGKLKKIPEEKKLMSDNKPPDNGEYDDENNYNIYNYLLYITSALLISAQKGNIDIIQLLLNSNKIDSKIKSKKYHKRWYFHDYQFFTIIEEKALLHEAIENGHADVVRILLSSGKFNVNDNLIKCERFIDTHSTAFTTIWNEYHITPLLLASELGYSEIMQILLSQGKADINQKSCSVEYENGGCEYKINTVIRKEKTALHVAIQKKNLNIIKICLKQPNIDINVPYLIIDLGNLRTTQYKDYFDAPCNNEIKFPVLNWALFEDNVDAIRLLLNHPNIDRQEIENIKPLLQKKAIDINVLDEKK</sequence>
<dbReference type="SUPFAM" id="SSF48403">
    <property type="entry name" value="Ankyrin repeat"/>
    <property type="match status" value="1"/>
</dbReference>
<name>A0ABR2GYP8_9EUKA</name>
<keyword evidence="2 3" id="KW-0040">ANK repeat</keyword>
<comment type="caution">
    <text evidence="5">The sequence shown here is derived from an EMBL/GenBank/DDBJ whole genome shotgun (WGS) entry which is preliminary data.</text>
</comment>
<dbReference type="Gene3D" id="1.25.40.20">
    <property type="entry name" value="Ankyrin repeat-containing domain"/>
    <property type="match status" value="2"/>
</dbReference>
<dbReference type="PANTHER" id="PTHR24198:SF165">
    <property type="entry name" value="ANKYRIN REPEAT-CONTAINING PROTEIN-RELATED"/>
    <property type="match status" value="1"/>
</dbReference>
<gene>
    <name evidence="5" type="ORF">M9Y10_032520</name>
</gene>
<keyword evidence="4" id="KW-0175">Coiled coil</keyword>
<protein>
    <recommendedName>
        <fullName evidence="7">DUF3447 domain-containing protein</fullName>
    </recommendedName>
</protein>
<evidence type="ECO:0000256" key="2">
    <source>
        <dbReference type="ARBA" id="ARBA00023043"/>
    </source>
</evidence>
<dbReference type="Proteomes" id="UP001470230">
    <property type="component" value="Unassembled WGS sequence"/>
</dbReference>
<accession>A0ABR2GYP8</accession>
<reference evidence="5 6" key="1">
    <citation type="submission" date="2024-04" db="EMBL/GenBank/DDBJ databases">
        <title>Tritrichomonas musculus Genome.</title>
        <authorList>
            <person name="Alves-Ferreira E."/>
            <person name="Grigg M."/>
            <person name="Lorenzi H."/>
            <person name="Galac M."/>
        </authorList>
    </citation>
    <scope>NUCLEOTIDE SEQUENCE [LARGE SCALE GENOMIC DNA]</scope>
    <source>
        <strain evidence="5 6">EAF2021</strain>
    </source>
</reference>
<evidence type="ECO:0000256" key="1">
    <source>
        <dbReference type="ARBA" id="ARBA00022737"/>
    </source>
</evidence>
<evidence type="ECO:0000313" key="6">
    <source>
        <dbReference type="Proteomes" id="UP001470230"/>
    </source>
</evidence>
<evidence type="ECO:0000313" key="5">
    <source>
        <dbReference type="EMBL" id="KAK8839054.1"/>
    </source>
</evidence>
<dbReference type="PROSITE" id="PS50088">
    <property type="entry name" value="ANK_REPEAT"/>
    <property type="match status" value="1"/>
</dbReference>
<evidence type="ECO:0000256" key="4">
    <source>
        <dbReference type="SAM" id="Coils"/>
    </source>
</evidence>
<dbReference type="InterPro" id="IPR002110">
    <property type="entry name" value="Ankyrin_rpt"/>
</dbReference>
<dbReference type="InterPro" id="IPR036770">
    <property type="entry name" value="Ankyrin_rpt-contain_sf"/>
</dbReference>
<evidence type="ECO:0008006" key="7">
    <source>
        <dbReference type="Google" id="ProtNLM"/>
    </source>
</evidence>
<dbReference type="Pfam" id="PF12796">
    <property type="entry name" value="Ank_2"/>
    <property type="match status" value="2"/>
</dbReference>
<evidence type="ECO:0000256" key="3">
    <source>
        <dbReference type="PROSITE-ProRule" id="PRU00023"/>
    </source>
</evidence>
<organism evidence="5 6">
    <name type="scientific">Tritrichomonas musculus</name>
    <dbReference type="NCBI Taxonomy" id="1915356"/>
    <lineage>
        <taxon>Eukaryota</taxon>
        <taxon>Metamonada</taxon>
        <taxon>Parabasalia</taxon>
        <taxon>Tritrichomonadida</taxon>
        <taxon>Tritrichomonadidae</taxon>
        <taxon>Tritrichomonas</taxon>
    </lineage>
</organism>